<accession>A0ABX0A4E7</accession>
<feature type="domain" description="DUF1541" evidence="1">
    <location>
        <begin position="84"/>
        <end position="135"/>
    </location>
</feature>
<dbReference type="EMBL" id="JAACYS010000055">
    <property type="protein sequence ID" value="NCU18318.1"/>
    <property type="molecule type" value="Genomic_DNA"/>
</dbReference>
<organism evidence="2 3">
    <name type="scientific">Pallidibacillus pasinlerensis</name>
    <dbReference type="NCBI Taxonomy" id="2703818"/>
    <lineage>
        <taxon>Bacteria</taxon>
        <taxon>Bacillati</taxon>
        <taxon>Bacillota</taxon>
        <taxon>Bacilli</taxon>
        <taxon>Bacillales</taxon>
        <taxon>Bacillaceae</taxon>
        <taxon>Pallidibacillus</taxon>
    </lineage>
</organism>
<keyword evidence="3" id="KW-1185">Reference proteome</keyword>
<protein>
    <submittedName>
        <fullName evidence="2">DUF1541 domain-containing protein</fullName>
    </submittedName>
</protein>
<dbReference type="Gene3D" id="2.30.30.1210">
    <property type="entry name" value="Domain of unknown function DUF1541"/>
    <property type="match status" value="1"/>
</dbReference>
<evidence type="ECO:0000259" key="1">
    <source>
        <dbReference type="Pfam" id="PF07563"/>
    </source>
</evidence>
<dbReference type="Proteomes" id="UP000743899">
    <property type="component" value="Unassembled WGS sequence"/>
</dbReference>
<feature type="domain" description="DUF1541" evidence="1">
    <location>
        <begin position="22"/>
        <end position="71"/>
    </location>
</feature>
<gene>
    <name evidence="2" type="ORF">GW534_11380</name>
</gene>
<reference evidence="2 3" key="1">
    <citation type="submission" date="2020-01" db="EMBL/GenBank/DDBJ databases">
        <title>A novel Bacillus sp. from Pasinler.</title>
        <authorList>
            <person name="Adiguzel A."/>
            <person name="Ay H."/>
            <person name="Baltaci M.O."/>
        </authorList>
    </citation>
    <scope>NUCLEOTIDE SEQUENCE [LARGE SCALE GENOMIC DNA]</scope>
    <source>
        <strain evidence="2 3">P1</strain>
    </source>
</reference>
<evidence type="ECO:0000313" key="3">
    <source>
        <dbReference type="Proteomes" id="UP000743899"/>
    </source>
</evidence>
<dbReference type="Pfam" id="PF07563">
    <property type="entry name" value="DUF1541"/>
    <property type="match status" value="2"/>
</dbReference>
<name>A0ABX0A4E7_9BACI</name>
<dbReference type="RefSeq" id="WP_161921148.1">
    <property type="nucleotide sequence ID" value="NZ_JAACYS010000055.1"/>
</dbReference>
<comment type="caution">
    <text evidence="2">The sequence shown here is derived from an EMBL/GenBank/DDBJ whole genome shotgun (WGS) entry which is preliminary data.</text>
</comment>
<dbReference type="InterPro" id="IPR011438">
    <property type="entry name" value="DUF1541"/>
</dbReference>
<proteinExistence type="predicted"/>
<evidence type="ECO:0000313" key="2">
    <source>
        <dbReference type="EMBL" id="NCU18318.1"/>
    </source>
</evidence>
<sequence>MKNGKYPPALTVAKDPVYPIDSRVVIRANHVPGMEGAKAVVNAVYETTAYKVSYIPTTSSEEVKNYKWVIHEDIEGANSEAFDVGEEIILNVKYKNGMDRAKAKIESVVQTNVYMVSYIDSRNGEKVKNYKWLIESELLPLKEN</sequence>